<evidence type="ECO:0000256" key="2">
    <source>
        <dbReference type="ARBA" id="ARBA00022448"/>
    </source>
</evidence>
<protein>
    <recommendedName>
        <fullName evidence="7">Cation efflux protein transmembrane domain-containing protein</fullName>
    </recommendedName>
</protein>
<dbReference type="OrthoDB" id="78296at2759"/>
<evidence type="ECO:0000256" key="3">
    <source>
        <dbReference type="ARBA" id="ARBA00022692"/>
    </source>
</evidence>
<proteinExistence type="predicted"/>
<dbReference type="InterPro" id="IPR058533">
    <property type="entry name" value="Cation_efflux_TM"/>
</dbReference>
<evidence type="ECO:0000256" key="4">
    <source>
        <dbReference type="ARBA" id="ARBA00022989"/>
    </source>
</evidence>
<keyword evidence="3 6" id="KW-0812">Transmembrane</keyword>
<dbReference type="InterPro" id="IPR027469">
    <property type="entry name" value="Cation_efflux_TMD_sf"/>
</dbReference>
<dbReference type="InterPro" id="IPR036837">
    <property type="entry name" value="Cation_efflux_CTD_sf"/>
</dbReference>
<organism evidence="8 9">
    <name type="scientific">Pleomassaria siparia CBS 279.74</name>
    <dbReference type="NCBI Taxonomy" id="1314801"/>
    <lineage>
        <taxon>Eukaryota</taxon>
        <taxon>Fungi</taxon>
        <taxon>Dikarya</taxon>
        <taxon>Ascomycota</taxon>
        <taxon>Pezizomycotina</taxon>
        <taxon>Dothideomycetes</taxon>
        <taxon>Pleosporomycetidae</taxon>
        <taxon>Pleosporales</taxon>
        <taxon>Pleomassariaceae</taxon>
        <taxon>Pleomassaria</taxon>
    </lineage>
</organism>
<dbReference type="PANTHER" id="PTHR43840:SF11">
    <property type="entry name" value="CATION DIFFUSION FACILITATOR 10"/>
    <property type="match status" value="1"/>
</dbReference>
<dbReference type="SUPFAM" id="SSF160240">
    <property type="entry name" value="Cation efflux protein cytoplasmic domain-like"/>
    <property type="match status" value="1"/>
</dbReference>
<feature type="transmembrane region" description="Helical" evidence="6">
    <location>
        <begin position="234"/>
        <end position="252"/>
    </location>
</feature>
<dbReference type="SUPFAM" id="SSF161111">
    <property type="entry name" value="Cation efflux protein transmembrane domain-like"/>
    <property type="match status" value="1"/>
</dbReference>
<reference evidence="8" key="1">
    <citation type="journal article" date="2020" name="Stud. Mycol.">
        <title>101 Dothideomycetes genomes: a test case for predicting lifestyles and emergence of pathogens.</title>
        <authorList>
            <person name="Haridas S."/>
            <person name="Albert R."/>
            <person name="Binder M."/>
            <person name="Bloem J."/>
            <person name="Labutti K."/>
            <person name="Salamov A."/>
            <person name="Andreopoulos B."/>
            <person name="Baker S."/>
            <person name="Barry K."/>
            <person name="Bills G."/>
            <person name="Bluhm B."/>
            <person name="Cannon C."/>
            <person name="Castanera R."/>
            <person name="Culley D."/>
            <person name="Daum C."/>
            <person name="Ezra D."/>
            <person name="Gonzalez J."/>
            <person name="Henrissat B."/>
            <person name="Kuo A."/>
            <person name="Liang C."/>
            <person name="Lipzen A."/>
            <person name="Lutzoni F."/>
            <person name="Magnuson J."/>
            <person name="Mondo S."/>
            <person name="Nolan M."/>
            <person name="Ohm R."/>
            <person name="Pangilinan J."/>
            <person name="Park H.-J."/>
            <person name="Ramirez L."/>
            <person name="Alfaro M."/>
            <person name="Sun H."/>
            <person name="Tritt A."/>
            <person name="Yoshinaga Y."/>
            <person name="Zwiers L.-H."/>
            <person name="Turgeon B."/>
            <person name="Goodwin S."/>
            <person name="Spatafora J."/>
            <person name="Crous P."/>
            <person name="Grigoriev I."/>
        </authorList>
    </citation>
    <scope>NUCLEOTIDE SEQUENCE</scope>
    <source>
        <strain evidence="8">CBS 279.74</strain>
    </source>
</reference>
<keyword evidence="9" id="KW-1185">Reference proteome</keyword>
<keyword evidence="5 6" id="KW-0472">Membrane</keyword>
<dbReference type="InterPro" id="IPR050291">
    <property type="entry name" value="CDF_Transporter"/>
</dbReference>
<dbReference type="PANTHER" id="PTHR43840">
    <property type="entry name" value="MITOCHONDRIAL METAL TRANSPORTER 1-RELATED"/>
    <property type="match status" value="1"/>
</dbReference>
<evidence type="ECO:0000259" key="7">
    <source>
        <dbReference type="Pfam" id="PF01545"/>
    </source>
</evidence>
<evidence type="ECO:0000256" key="6">
    <source>
        <dbReference type="SAM" id="Phobius"/>
    </source>
</evidence>
<gene>
    <name evidence="8" type="ORF">K504DRAFT_446185</name>
</gene>
<dbReference type="GO" id="GO:0030003">
    <property type="term" value="P:intracellular monoatomic cation homeostasis"/>
    <property type="evidence" value="ECO:0007669"/>
    <property type="project" value="UniProtKB-ARBA"/>
</dbReference>
<dbReference type="Gene3D" id="1.20.1510.10">
    <property type="entry name" value="Cation efflux protein transmembrane domain"/>
    <property type="match status" value="1"/>
</dbReference>
<evidence type="ECO:0000313" key="9">
    <source>
        <dbReference type="Proteomes" id="UP000799428"/>
    </source>
</evidence>
<dbReference type="Proteomes" id="UP000799428">
    <property type="component" value="Unassembled WGS sequence"/>
</dbReference>
<dbReference type="EMBL" id="MU005764">
    <property type="protein sequence ID" value="KAF2715311.1"/>
    <property type="molecule type" value="Genomic_DNA"/>
</dbReference>
<evidence type="ECO:0000256" key="5">
    <source>
        <dbReference type="ARBA" id="ARBA00023136"/>
    </source>
</evidence>
<evidence type="ECO:0000256" key="1">
    <source>
        <dbReference type="ARBA" id="ARBA00004141"/>
    </source>
</evidence>
<feature type="transmembrane region" description="Helical" evidence="6">
    <location>
        <begin position="161"/>
        <end position="183"/>
    </location>
</feature>
<dbReference type="AlphaFoldDB" id="A0A6G1KSE4"/>
<dbReference type="Pfam" id="PF01545">
    <property type="entry name" value="Cation_efflux"/>
    <property type="match status" value="1"/>
</dbReference>
<feature type="transmembrane region" description="Helical" evidence="6">
    <location>
        <begin position="189"/>
        <end position="213"/>
    </location>
</feature>
<feature type="transmembrane region" description="Helical" evidence="6">
    <location>
        <begin position="272"/>
        <end position="294"/>
    </location>
</feature>
<name>A0A6G1KSE4_9PLEO</name>
<dbReference type="GO" id="GO:0016020">
    <property type="term" value="C:membrane"/>
    <property type="evidence" value="ECO:0007669"/>
    <property type="project" value="UniProtKB-SubCell"/>
</dbReference>
<dbReference type="GO" id="GO:0098771">
    <property type="term" value="P:inorganic ion homeostasis"/>
    <property type="evidence" value="ECO:0007669"/>
    <property type="project" value="UniProtKB-ARBA"/>
</dbReference>
<dbReference type="FunFam" id="1.20.1510.10:FF:000005">
    <property type="entry name" value="Putative Cation diffusion facilitator 1"/>
    <property type="match status" value="1"/>
</dbReference>
<dbReference type="NCBIfam" id="TIGR01297">
    <property type="entry name" value="CDF"/>
    <property type="match status" value="1"/>
</dbReference>
<keyword evidence="2" id="KW-0813">Transport</keyword>
<comment type="subcellular location">
    <subcellularLocation>
        <location evidence="1">Membrane</location>
        <topology evidence="1">Multi-pass membrane protein</topology>
    </subcellularLocation>
</comment>
<dbReference type="InterPro" id="IPR002524">
    <property type="entry name" value="Cation_efflux"/>
</dbReference>
<keyword evidence="4 6" id="KW-1133">Transmembrane helix</keyword>
<accession>A0A6G1KSE4</accession>
<sequence>MVTGIRHELFKRASGGAQEGYTDIETGHKNGNGRRRFRDAVETTLTQSRDMEIKRKLLDTVDRNALEKFRKSDKELKEMKNKKVRKFYEEQNNRLDDWLEVDMVVMSLADDVLDSMGPRDLDGDGVAEERGPLYTSSENVEVFLPEDEREERRKSAWRIKWAININVLVNILLLAAKGFAAIYSNSLSLIASLVDSALDLLCTLIIWSTSKLVGWKLKQLKKKFPVGRKRLEPIGILVFSIIMIVSFIQILQESITKLLPSGDHTTAKLPPAAIFSMVATIVVKGIIWFGCIRIKTTQVQALAQDCKTDVFFNTFSLLFPLIGHQLDLWWLDPLGATLLSLFIIYDWAGTCLENVMRLTGLAASDRTARKMMYMAWRFSPLVEGYKNVKTYHAGDGVWVEMDVLMDEKCPLKKAHDIAETLQYCTEAVLRLGLTEVDRSFVTMDYTSEGPTGHAAENE</sequence>
<dbReference type="Gene3D" id="3.30.70.1350">
    <property type="entry name" value="Cation efflux protein, cytoplasmic domain"/>
    <property type="match status" value="1"/>
</dbReference>
<feature type="domain" description="Cation efflux protein transmembrane" evidence="7">
    <location>
        <begin position="165"/>
        <end position="358"/>
    </location>
</feature>
<dbReference type="GO" id="GO:0008324">
    <property type="term" value="F:monoatomic cation transmembrane transporter activity"/>
    <property type="evidence" value="ECO:0007669"/>
    <property type="project" value="InterPro"/>
</dbReference>
<evidence type="ECO:0000313" key="8">
    <source>
        <dbReference type="EMBL" id="KAF2715311.1"/>
    </source>
</evidence>